<name>A0A1J4KLA9_9EUKA</name>
<evidence type="ECO:0000256" key="1">
    <source>
        <dbReference type="SAM" id="MobiDB-lite"/>
    </source>
</evidence>
<dbReference type="GeneID" id="94826170"/>
<accession>A0A1J4KLA9</accession>
<evidence type="ECO:0008006" key="4">
    <source>
        <dbReference type="Google" id="ProtNLM"/>
    </source>
</evidence>
<evidence type="ECO:0000313" key="2">
    <source>
        <dbReference type="EMBL" id="OHT12087.1"/>
    </source>
</evidence>
<dbReference type="VEuPathDB" id="TrichDB:TRFO_03705"/>
<organism evidence="2 3">
    <name type="scientific">Tritrichomonas foetus</name>
    <dbReference type="NCBI Taxonomy" id="1144522"/>
    <lineage>
        <taxon>Eukaryota</taxon>
        <taxon>Metamonada</taxon>
        <taxon>Parabasalia</taxon>
        <taxon>Tritrichomonadida</taxon>
        <taxon>Tritrichomonadidae</taxon>
        <taxon>Tritrichomonas</taxon>
    </lineage>
</organism>
<sequence>MKALTISNRGLSNLQSYLQDDNTFLFKIGERKLKVHQILAAFISPKVAHMHTIDPTLESFEINLTSKSIFYQQYKTYALTTGKDKVEEKIINIITSITEGIPLNAVPDDHDLYHFLSKVLDNPEIYTAFTTIFPFEININNCLSTLYQIISTSSNFNAENDEFENPEFQRVVNFIASNFGTLLEKKVSRFSLFDIPLNILIIILRKENLNIKNVDSFASFILDLSLKGLLTKENEVDFLELIDFSHISGPIFTKVMDQLDPKNFNSFIWQKLLACFPKYEGSQILNNPKKRSNSNNNISQTPSNKAEGIIKN</sequence>
<reference evidence="2" key="1">
    <citation type="submission" date="2016-10" db="EMBL/GenBank/DDBJ databases">
        <authorList>
            <person name="Benchimol M."/>
            <person name="Almeida L.G."/>
            <person name="Vasconcelos A.T."/>
            <person name="Perreira-Neves A."/>
            <person name="Rosa I.A."/>
            <person name="Tasca T."/>
            <person name="Bogo M.R."/>
            <person name="de Souza W."/>
        </authorList>
    </citation>
    <scope>NUCLEOTIDE SEQUENCE [LARGE SCALE GENOMIC DNA]</scope>
    <source>
        <strain evidence="2">K</strain>
    </source>
</reference>
<dbReference type="EMBL" id="MLAK01000571">
    <property type="protein sequence ID" value="OHT12087.1"/>
    <property type="molecule type" value="Genomic_DNA"/>
</dbReference>
<dbReference type="RefSeq" id="XP_068365223.1">
    <property type="nucleotide sequence ID" value="XM_068491466.1"/>
</dbReference>
<dbReference type="Proteomes" id="UP000179807">
    <property type="component" value="Unassembled WGS sequence"/>
</dbReference>
<feature type="region of interest" description="Disordered" evidence="1">
    <location>
        <begin position="286"/>
        <end position="312"/>
    </location>
</feature>
<proteinExistence type="predicted"/>
<evidence type="ECO:0000313" key="3">
    <source>
        <dbReference type="Proteomes" id="UP000179807"/>
    </source>
</evidence>
<gene>
    <name evidence="2" type="ORF">TRFO_03705</name>
</gene>
<keyword evidence="3" id="KW-1185">Reference proteome</keyword>
<protein>
    <recommendedName>
        <fullName evidence="4">BTB domain-containing protein</fullName>
    </recommendedName>
</protein>
<comment type="caution">
    <text evidence="2">The sequence shown here is derived from an EMBL/GenBank/DDBJ whole genome shotgun (WGS) entry which is preliminary data.</text>
</comment>
<dbReference type="AlphaFoldDB" id="A0A1J4KLA9"/>